<dbReference type="AlphaFoldDB" id="A0A3S5AP18"/>
<organism evidence="2 3">
    <name type="scientific">Protopolystoma xenopodis</name>
    <dbReference type="NCBI Taxonomy" id="117903"/>
    <lineage>
        <taxon>Eukaryota</taxon>
        <taxon>Metazoa</taxon>
        <taxon>Spiralia</taxon>
        <taxon>Lophotrochozoa</taxon>
        <taxon>Platyhelminthes</taxon>
        <taxon>Monogenea</taxon>
        <taxon>Polyopisthocotylea</taxon>
        <taxon>Polystomatidea</taxon>
        <taxon>Polystomatidae</taxon>
        <taxon>Protopolystoma</taxon>
    </lineage>
</organism>
<keyword evidence="1" id="KW-1133">Transmembrane helix</keyword>
<keyword evidence="1" id="KW-0812">Transmembrane</keyword>
<dbReference type="Proteomes" id="UP000784294">
    <property type="component" value="Unassembled WGS sequence"/>
</dbReference>
<feature type="transmembrane region" description="Helical" evidence="1">
    <location>
        <begin position="21"/>
        <end position="42"/>
    </location>
</feature>
<evidence type="ECO:0000313" key="3">
    <source>
        <dbReference type="Proteomes" id="UP000784294"/>
    </source>
</evidence>
<accession>A0A3S5AP18</accession>
<protein>
    <submittedName>
        <fullName evidence="2">Uncharacterized protein</fullName>
    </submittedName>
</protein>
<evidence type="ECO:0000256" key="1">
    <source>
        <dbReference type="SAM" id="Phobius"/>
    </source>
</evidence>
<name>A0A3S5AP18_9PLAT</name>
<evidence type="ECO:0000313" key="2">
    <source>
        <dbReference type="EMBL" id="VEL24908.1"/>
    </source>
</evidence>
<gene>
    <name evidence="2" type="ORF">PXEA_LOCUS18348</name>
</gene>
<sequence length="134" mass="14504">MAAIFAISLPSIPVPRYGSDLLMLGFILHHYLLSTILLLPIYGITGLQTLYVASVPTNPGMQTDEMSRTIDVRIRQTIFANFLQLTCEVGGGDARLASVMLVCPVLESGICMENCTRPCPVVDGMLSPGKPYSN</sequence>
<comment type="caution">
    <text evidence="2">The sequence shown here is derived from an EMBL/GenBank/DDBJ whole genome shotgun (WGS) entry which is preliminary data.</text>
</comment>
<dbReference type="EMBL" id="CAAALY010070487">
    <property type="protein sequence ID" value="VEL24908.1"/>
    <property type="molecule type" value="Genomic_DNA"/>
</dbReference>
<proteinExistence type="predicted"/>
<reference evidence="2" key="1">
    <citation type="submission" date="2018-11" db="EMBL/GenBank/DDBJ databases">
        <authorList>
            <consortium name="Pathogen Informatics"/>
        </authorList>
    </citation>
    <scope>NUCLEOTIDE SEQUENCE</scope>
</reference>
<keyword evidence="1" id="KW-0472">Membrane</keyword>
<keyword evidence="3" id="KW-1185">Reference proteome</keyword>